<feature type="transmembrane region" description="Helical" evidence="1">
    <location>
        <begin position="20"/>
        <end position="38"/>
    </location>
</feature>
<dbReference type="InterPro" id="IPR006976">
    <property type="entry name" value="VanZ-like"/>
</dbReference>
<feature type="transmembrane region" description="Helical" evidence="1">
    <location>
        <begin position="68"/>
        <end position="94"/>
    </location>
</feature>
<dbReference type="Pfam" id="PF04892">
    <property type="entry name" value="VanZ"/>
    <property type="match status" value="1"/>
</dbReference>
<keyword evidence="1" id="KW-0812">Transmembrane</keyword>
<feature type="domain" description="VanZ-like" evidence="2">
    <location>
        <begin position="25"/>
        <end position="147"/>
    </location>
</feature>
<organism evidence="3 4">
    <name type="scientific">Desulfosporosinus nitroreducens</name>
    <dbReference type="NCBI Taxonomy" id="2018668"/>
    <lineage>
        <taxon>Bacteria</taxon>
        <taxon>Bacillati</taxon>
        <taxon>Bacillota</taxon>
        <taxon>Clostridia</taxon>
        <taxon>Eubacteriales</taxon>
        <taxon>Desulfitobacteriaceae</taxon>
        <taxon>Desulfosporosinus</taxon>
    </lineage>
</organism>
<sequence>MSDQNRVKPQRLYVRLWSRVYQLLFLAYTTVLIWELFLGKYRSHGGPRRYNLTPLKTIASYIENYESFGVSIVLINLAGNIVAFMPLGFLLPLVFKRTRRLIAIIGIALLTSITAEICQYIFNVGGLDIDDVLLNTIGGVLGYLVYQASKKMLPHLN</sequence>
<accession>A0ABT8QPF7</accession>
<dbReference type="InterPro" id="IPR053150">
    <property type="entry name" value="Teicoplanin_resist-assoc"/>
</dbReference>
<dbReference type="PANTHER" id="PTHR36834:SF1">
    <property type="entry name" value="INTEGRAL MEMBRANE PROTEIN"/>
    <property type="match status" value="1"/>
</dbReference>
<dbReference type="Proteomes" id="UP001176021">
    <property type="component" value="Unassembled WGS sequence"/>
</dbReference>
<comment type="caution">
    <text evidence="3">The sequence shown here is derived from an EMBL/GenBank/DDBJ whole genome shotgun (WGS) entry which is preliminary data.</text>
</comment>
<evidence type="ECO:0000256" key="1">
    <source>
        <dbReference type="SAM" id="Phobius"/>
    </source>
</evidence>
<dbReference type="PANTHER" id="PTHR36834">
    <property type="entry name" value="MEMBRANE PROTEIN-RELATED"/>
    <property type="match status" value="1"/>
</dbReference>
<dbReference type="EMBL" id="JAMJEV010000005">
    <property type="protein sequence ID" value="MDO0822722.1"/>
    <property type="molecule type" value="Genomic_DNA"/>
</dbReference>
<protein>
    <submittedName>
        <fullName evidence="3">VanZ family protein</fullName>
    </submittedName>
</protein>
<reference evidence="3" key="1">
    <citation type="submission" date="2022-05" db="EMBL/GenBank/DDBJ databases">
        <title>Expanded diversity of anoxic marine methylotrophy in a Black Sea sulfate reducing microorganism.</title>
        <authorList>
            <person name="Fischer P.Q."/>
            <person name="Stams A.J.M."/>
            <person name="Villanueva L."/>
            <person name="Sousa D.Z."/>
        </authorList>
    </citation>
    <scope>NUCLEOTIDE SEQUENCE</scope>
    <source>
        <strain evidence="3">P130</strain>
    </source>
</reference>
<gene>
    <name evidence="3" type="ORF">M8H41_07650</name>
</gene>
<feature type="transmembrane region" description="Helical" evidence="1">
    <location>
        <begin position="101"/>
        <end position="122"/>
    </location>
</feature>
<keyword evidence="1" id="KW-1133">Transmembrane helix</keyword>
<evidence type="ECO:0000313" key="4">
    <source>
        <dbReference type="Proteomes" id="UP001176021"/>
    </source>
</evidence>
<keyword evidence="1" id="KW-0472">Membrane</keyword>
<name>A0ABT8QPF7_9FIRM</name>
<proteinExistence type="predicted"/>
<evidence type="ECO:0000313" key="3">
    <source>
        <dbReference type="EMBL" id="MDO0822722.1"/>
    </source>
</evidence>
<dbReference type="RefSeq" id="WP_301999295.1">
    <property type="nucleotide sequence ID" value="NZ_JAMJEV010000005.1"/>
</dbReference>
<evidence type="ECO:0000259" key="2">
    <source>
        <dbReference type="Pfam" id="PF04892"/>
    </source>
</evidence>
<keyword evidence="4" id="KW-1185">Reference proteome</keyword>